<proteinExistence type="predicted"/>
<feature type="non-terminal residue" evidence="2">
    <location>
        <position position="54"/>
    </location>
</feature>
<gene>
    <name evidence="2" type="ORF">AVEN_140927_1</name>
</gene>
<comment type="caution">
    <text evidence="2">The sequence shown here is derived from an EMBL/GenBank/DDBJ whole genome shotgun (WGS) entry which is preliminary data.</text>
</comment>
<feature type="compositionally biased region" description="Polar residues" evidence="1">
    <location>
        <begin position="31"/>
        <end position="54"/>
    </location>
</feature>
<keyword evidence="3" id="KW-1185">Reference proteome</keyword>
<evidence type="ECO:0000313" key="2">
    <source>
        <dbReference type="EMBL" id="GBM50814.1"/>
    </source>
</evidence>
<reference evidence="2 3" key="1">
    <citation type="journal article" date="2019" name="Sci. Rep.">
        <title>Orb-weaving spider Araneus ventricosus genome elucidates the spidroin gene catalogue.</title>
        <authorList>
            <person name="Kono N."/>
            <person name="Nakamura H."/>
            <person name="Ohtoshi R."/>
            <person name="Moran D.A.P."/>
            <person name="Shinohara A."/>
            <person name="Yoshida Y."/>
            <person name="Fujiwara M."/>
            <person name="Mori M."/>
            <person name="Tomita M."/>
            <person name="Arakawa K."/>
        </authorList>
    </citation>
    <scope>NUCLEOTIDE SEQUENCE [LARGE SCALE GENOMIC DNA]</scope>
</reference>
<accession>A0A4Y2GFL6</accession>
<evidence type="ECO:0000256" key="1">
    <source>
        <dbReference type="SAM" id="MobiDB-lite"/>
    </source>
</evidence>
<evidence type="ECO:0000313" key="3">
    <source>
        <dbReference type="Proteomes" id="UP000499080"/>
    </source>
</evidence>
<dbReference type="AlphaFoldDB" id="A0A4Y2GFL6"/>
<protein>
    <submittedName>
        <fullName evidence="2">Uncharacterized protein</fullName>
    </submittedName>
</protein>
<name>A0A4Y2GFL6_ARAVE</name>
<dbReference type="EMBL" id="BGPR01001312">
    <property type="protein sequence ID" value="GBM50814.1"/>
    <property type="molecule type" value="Genomic_DNA"/>
</dbReference>
<feature type="region of interest" description="Disordered" evidence="1">
    <location>
        <begin position="12"/>
        <end position="54"/>
    </location>
</feature>
<sequence length="54" mass="5801">MKLRTFFCCFCGSDDSETSPPSGEAEHGQSDDWNNQTFYTADSITSSNTGKGAA</sequence>
<dbReference type="Proteomes" id="UP000499080">
    <property type="component" value="Unassembled WGS sequence"/>
</dbReference>
<organism evidence="2 3">
    <name type="scientific">Araneus ventricosus</name>
    <name type="common">Orbweaver spider</name>
    <name type="synonym">Epeira ventricosa</name>
    <dbReference type="NCBI Taxonomy" id="182803"/>
    <lineage>
        <taxon>Eukaryota</taxon>
        <taxon>Metazoa</taxon>
        <taxon>Ecdysozoa</taxon>
        <taxon>Arthropoda</taxon>
        <taxon>Chelicerata</taxon>
        <taxon>Arachnida</taxon>
        <taxon>Araneae</taxon>
        <taxon>Araneomorphae</taxon>
        <taxon>Entelegynae</taxon>
        <taxon>Araneoidea</taxon>
        <taxon>Araneidae</taxon>
        <taxon>Araneus</taxon>
    </lineage>
</organism>